<dbReference type="InterPro" id="IPR007144">
    <property type="entry name" value="SSU_processome_Utp11"/>
</dbReference>
<dbReference type="GO" id="GO:0032040">
    <property type="term" value="C:small-subunit processome"/>
    <property type="evidence" value="ECO:0007669"/>
    <property type="project" value="UniProtKB-UniRule"/>
</dbReference>
<comment type="caution">
    <text evidence="7">The sequence shown here is derived from an EMBL/GenBank/DDBJ whole genome shotgun (WGS) entry which is preliminary data.</text>
</comment>
<dbReference type="OrthoDB" id="3180714at2759"/>
<comment type="subcellular location">
    <subcellularLocation>
        <location evidence="1 5">Nucleus</location>
        <location evidence="1 5">Nucleolus</location>
    </subcellularLocation>
</comment>
<dbReference type="STRING" id="2018661.A0A2A2LK17"/>
<feature type="compositionally biased region" description="Basic and acidic residues" evidence="6">
    <location>
        <begin position="76"/>
        <end position="96"/>
    </location>
</feature>
<organism evidence="7 8">
    <name type="scientific">Diploscapter pachys</name>
    <dbReference type="NCBI Taxonomy" id="2018661"/>
    <lineage>
        <taxon>Eukaryota</taxon>
        <taxon>Metazoa</taxon>
        <taxon>Ecdysozoa</taxon>
        <taxon>Nematoda</taxon>
        <taxon>Chromadorea</taxon>
        <taxon>Rhabditida</taxon>
        <taxon>Rhabditina</taxon>
        <taxon>Rhabditomorpha</taxon>
        <taxon>Rhabditoidea</taxon>
        <taxon>Rhabditidae</taxon>
        <taxon>Diploscapter</taxon>
    </lineage>
</organism>
<name>A0A2A2LK17_9BILA</name>
<comment type="function">
    <text evidence="5">Involved in nucleolar processing of pre-18S ribosomal RNA.</text>
</comment>
<protein>
    <recommendedName>
        <fullName evidence="5">U3 small nucleolar RNA-associated protein 11</fullName>
        <shortName evidence="5">U3 snoRNA-associated protein 11</shortName>
    </recommendedName>
</protein>
<dbReference type="PANTHER" id="PTHR12838:SF0">
    <property type="entry name" value="U3 SMALL NUCLEOLAR RNA-ASSOCIATED PROTEIN 11-RELATED"/>
    <property type="match status" value="1"/>
</dbReference>
<dbReference type="PANTHER" id="PTHR12838">
    <property type="entry name" value="U3 SMALL NUCLEOLAR RNA-ASSOCIATED PROTEIN 11"/>
    <property type="match status" value="1"/>
</dbReference>
<comment type="subunit">
    <text evidence="5">Component of the ribosomal small subunit (SSU) processome.</text>
</comment>
<reference evidence="7 8" key="1">
    <citation type="journal article" date="2017" name="Curr. Biol.">
        <title>Genome architecture and evolution of a unichromosomal asexual nematode.</title>
        <authorList>
            <person name="Fradin H."/>
            <person name="Zegar C."/>
            <person name="Gutwein M."/>
            <person name="Lucas J."/>
            <person name="Kovtun M."/>
            <person name="Corcoran D."/>
            <person name="Baugh L.R."/>
            <person name="Kiontke K."/>
            <person name="Gunsalus K."/>
            <person name="Fitch D.H."/>
            <person name="Piano F."/>
        </authorList>
    </citation>
    <scope>NUCLEOTIDE SEQUENCE [LARGE SCALE GENOMIC DNA]</scope>
    <source>
        <strain evidence="7">PF1309</strain>
    </source>
</reference>
<proteinExistence type="inferred from homology"/>
<feature type="region of interest" description="Disordered" evidence="6">
    <location>
        <begin position="56"/>
        <end position="96"/>
    </location>
</feature>
<feature type="region of interest" description="Disordered" evidence="6">
    <location>
        <begin position="1"/>
        <end position="37"/>
    </location>
</feature>
<dbReference type="PIRSF" id="PIRSF015952">
    <property type="entry name" value="U3snoRNP11"/>
    <property type="match status" value="1"/>
</dbReference>
<keyword evidence="4 5" id="KW-0539">Nucleus</keyword>
<keyword evidence="3 5" id="KW-0698">rRNA processing</keyword>
<evidence type="ECO:0000256" key="6">
    <source>
        <dbReference type="SAM" id="MobiDB-lite"/>
    </source>
</evidence>
<feature type="compositionally biased region" description="Basic and acidic residues" evidence="6">
    <location>
        <begin position="19"/>
        <end position="36"/>
    </location>
</feature>
<evidence type="ECO:0000313" key="8">
    <source>
        <dbReference type="Proteomes" id="UP000218231"/>
    </source>
</evidence>
<dbReference type="GO" id="GO:0006364">
    <property type="term" value="P:rRNA processing"/>
    <property type="evidence" value="ECO:0007669"/>
    <property type="project" value="UniProtKB-UniRule"/>
</dbReference>
<gene>
    <name evidence="7" type="ORF">WR25_11942</name>
</gene>
<dbReference type="EMBL" id="LIAE01006657">
    <property type="protein sequence ID" value="PAV86551.1"/>
    <property type="molecule type" value="Genomic_DNA"/>
</dbReference>
<evidence type="ECO:0000256" key="5">
    <source>
        <dbReference type="PIRNR" id="PIRNR015952"/>
    </source>
</evidence>
<evidence type="ECO:0000313" key="7">
    <source>
        <dbReference type="EMBL" id="PAV86551.1"/>
    </source>
</evidence>
<evidence type="ECO:0000256" key="3">
    <source>
        <dbReference type="ARBA" id="ARBA00022552"/>
    </source>
</evidence>
<sequence length="262" mass="30588">MSSLVSISKKLSGQRTHRERAQPESRAHLGVLEKKKDYKRRARDYQLKQATLKNLRKHASDRNKDEYHHHMINSEVRSDGRHFEKKNVAQKEQTEAQKKLDDLRNLDYVKHKLNEEKKKIASLKSELHFSDFATPASSGTHTIFVDDEEEAKKFDPVKYFNTSSSLIGRTANRLKKEDLANKKIIGATNKDSVKAAEKERKKRYSELAKRIERAKELEVVTSKLELKKALVASSRSELKPKKVRKEKKMRAAVYQWTYERKK</sequence>
<keyword evidence="8" id="KW-1185">Reference proteome</keyword>
<accession>A0A2A2LK17</accession>
<dbReference type="Proteomes" id="UP000218231">
    <property type="component" value="Unassembled WGS sequence"/>
</dbReference>
<evidence type="ECO:0000256" key="4">
    <source>
        <dbReference type="ARBA" id="ARBA00023242"/>
    </source>
</evidence>
<feature type="compositionally biased region" description="Polar residues" evidence="6">
    <location>
        <begin position="1"/>
        <end position="14"/>
    </location>
</feature>
<dbReference type="AlphaFoldDB" id="A0A2A2LK17"/>
<evidence type="ECO:0000256" key="2">
    <source>
        <dbReference type="ARBA" id="ARBA00008105"/>
    </source>
</evidence>
<comment type="similarity">
    <text evidence="2 5">Belongs to the UTP11 family.</text>
</comment>
<evidence type="ECO:0000256" key="1">
    <source>
        <dbReference type="ARBA" id="ARBA00004604"/>
    </source>
</evidence>
<dbReference type="Pfam" id="PF03998">
    <property type="entry name" value="Utp11"/>
    <property type="match status" value="1"/>
</dbReference>
<feature type="compositionally biased region" description="Basic and acidic residues" evidence="6">
    <location>
        <begin position="58"/>
        <end position="69"/>
    </location>
</feature>